<keyword evidence="6" id="KW-0210">Decarboxylase</keyword>
<comment type="cofactor">
    <cofactor evidence="1">
        <name>Mn(2+)</name>
        <dbReference type="ChEBI" id="CHEBI:29035"/>
    </cofactor>
</comment>
<dbReference type="GO" id="GO:0004613">
    <property type="term" value="F:phosphoenolpyruvate carboxykinase (GTP) activity"/>
    <property type="evidence" value="ECO:0007669"/>
    <property type="project" value="UniProtKB-EC"/>
</dbReference>
<evidence type="ECO:0000256" key="10">
    <source>
        <dbReference type="SAM" id="MobiDB-lite"/>
    </source>
</evidence>
<dbReference type="GO" id="GO:0019543">
    <property type="term" value="P:propionate catabolic process"/>
    <property type="evidence" value="ECO:0007669"/>
    <property type="project" value="TreeGrafter"/>
</dbReference>
<dbReference type="EC" id="4.1.1.32" evidence="3"/>
<organism evidence="13 14">
    <name type="scientific">Pristionchus fissidentatus</name>
    <dbReference type="NCBI Taxonomy" id="1538716"/>
    <lineage>
        <taxon>Eukaryota</taxon>
        <taxon>Metazoa</taxon>
        <taxon>Ecdysozoa</taxon>
        <taxon>Nematoda</taxon>
        <taxon>Chromadorea</taxon>
        <taxon>Rhabditida</taxon>
        <taxon>Rhabditina</taxon>
        <taxon>Diplogasteromorpha</taxon>
        <taxon>Diplogasteroidea</taxon>
        <taxon>Neodiplogasteridae</taxon>
        <taxon>Pristionchus</taxon>
    </lineage>
</organism>
<dbReference type="AlphaFoldDB" id="A0AAV5WQJ7"/>
<dbReference type="GO" id="GO:0006107">
    <property type="term" value="P:oxaloacetate metabolic process"/>
    <property type="evidence" value="ECO:0007669"/>
    <property type="project" value="TreeGrafter"/>
</dbReference>
<evidence type="ECO:0000256" key="7">
    <source>
        <dbReference type="ARBA" id="ARBA00023134"/>
    </source>
</evidence>
<evidence type="ECO:0000256" key="5">
    <source>
        <dbReference type="ARBA" id="ARBA00022741"/>
    </source>
</evidence>
<dbReference type="GO" id="GO:0042594">
    <property type="term" value="P:response to starvation"/>
    <property type="evidence" value="ECO:0007669"/>
    <property type="project" value="TreeGrafter"/>
</dbReference>
<evidence type="ECO:0000313" key="14">
    <source>
        <dbReference type="Proteomes" id="UP001432322"/>
    </source>
</evidence>
<sequence length="825" mass="93327">IAQVDTCFDIASIGKVPILRGDHNLLPQKVKDFIVEEITVLRPASVVICTGTVFEEEHIKELLAKEGRLQRLQKFENVYTAHAVAADHVTLEGRIFVDCHTEGVAKECDVIHENLGIPSVRKRARDELYSTLTNSMRGRTMFVIPYSAGPIGGRYSVNAVQLTDCPYTVLTTRMLSRVSSAVWDAIGSGDFIRCVHTVGAPRPVLSSSLYMWPSNCAQAFVLLNMKNKKIFSYGSAHFANAICRSSMCLRVGSVVGREMGWHAESAAIIAISDPSGEEMFACVQGSLGSGKNTLAMLQSTLPGWKVRPISSTFAWLRWHTDGKLYAMSPENGFCLQWSYRENMKDKQPIEAAAIRKRSLLLNVSENASGELHWVGRDDLPHFDEPSSPSSPSSPHFPRAKSCAVISASDIESLHPAWDSPMGVPISAYIFLTNRPTTIPVLQESPNWKDGLSLALGMRTIRGTGIDHEQLIFNPLGMSTYYPFGLNDYVKQWFDMEKESRKMPKIFHLNLFRRPSSGSSTPTLSPAASVSTSNTSIDAKSDKSSIFDRPISPTMENKVAPKDFTTVWPGFGDNIRLLAWIHGRTLGKESAVGKPFTLGTVVPASVNLEGLKDVDWETCIEYDGKGWKSETREAIKKYKSMPLYEAEHKIIVEFLETKRGNVKESLGEKKGEMSAEQSRSKEPIKEEKKEEKEEEEKEEEKKEEKKEEEKKEKKEEKEEKKEEEKKEEKREEREEKKEEKKEEPPKVEKVEEKKDEPKIEEKKEEPKIEKKEEKVEEKKEEKVEAPKVEEKKEEEHKNEGKKEEGSKEDTHEERTQQDSHDKEEKK</sequence>
<proteinExistence type="inferred from homology"/>
<keyword evidence="5" id="KW-0547">Nucleotide-binding</keyword>
<evidence type="ECO:0000256" key="1">
    <source>
        <dbReference type="ARBA" id="ARBA00001936"/>
    </source>
</evidence>
<feature type="compositionally biased region" description="Basic and acidic residues" evidence="10">
    <location>
        <begin position="698"/>
        <end position="825"/>
    </location>
</feature>
<evidence type="ECO:0000256" key="6">
    <source>
        <dbReference type="ARBA" id="ARBA00022793"/>
    </source>
</evidence>
<evidence type="ECO:0000259" key="12">
    <source>
        <dbReference type="Pfam" id="PF17297"/>
    </source>
</evidence>
<dbReference type="Gene3D" id="3.90.228.20">
    <property type="match status" value="2"/>
</dbReference>
<dbReference type="Pfam" id="PF17297">
    <property type="entry name" value="PEPCK_N"/>
    <property type="match status" value="1"/>
</dbReference>
<dbReference type="GO" id="GO:0006094">
    <property type="term" value="P:gluconeogenesis"/>
    <property type="evidence" value="ECO:0007669"/>
    <property type="project" value="InterPro"/>
</dbReference>
<feature type="region of interest" description="Disordered" evidence="10">
    <location>
        <begin position="664"/>
        <end position="825"/>
    </location>
</feature>
<evidence type="ECO:0000256" key="2">
    <source>
        <dbReference type="ARBA" id="ARBA00005796"/>
    </source>
</evidence>
<dbReference type="GO" id="GO:0030145">
    <property type="term" value="F:manganese ion binding"/>
    <property type="evidence" value="ECO:0007669"/>
    <property type="project" value="TreeGrafter"/>
</dbReference>
<dbReference type="GO" id="GO:0005829">
    <property type="term" value="C:cytosol"/>
    <property type="evidence" value="ECO:0007669"/>
    <property type="project" value="TreeGrafter"/>
</dbReference>
<evidence type="ECO:0000259" key="11">
    <source>
        <dbReference type="Pfam" id="PF00821"/>
    </source>
</evidence>
<feature type="domain" description="Phosphoenolpyruvate carboxykinase C-terminal P-loop" evidence="11">
    <location>
        <begin position="261"/>
        <end position="640"/>
    </location>
</feature>
<dbReference type="Proteomes" id="UP001432322">
    <property type="component" value="Unassembled WGS sequence"/>
</dbReference>
<evidence type="ECO:0000313" key="13">
    <source>
        <dbReference type="EMBL" id="GMT32533.1"/>
    </source>
</evidence>
<dbReference type="SUPFAM" id="SSF53795">
    <property type="entry name" value="PEP carboxykinase-like"/>
    <property type="match status" value="2"/>
</dbReference>
<dbReference type="InterPro" id="IPR035078">
    <property type="entry name" value="PEP_carboxykinase_GTP_N"/>
</dbReference>
<keyword evidence="7" id="KW-0342">GTP-binding</keyword>
<dbReference type="InterPro" id="IPR013035">
    <property type="entry name" value="PEP_carboxykinase_C"/>
</dbReference>
<evidence type="ECO:0000256" key="4">
    <source>
        <dbReference type="ARBA" id="ARBA00022723"/>
    </source>
</evidence>
<comment type="caution">
    <text evidence="13">The sequence shown here is derived from an EMBL/GenBank/DDBJ whole genome shotgun (WGS) entry which is preliminary data.</text>
</comment>
<dbReference type="InterPro" id="IPR008209">
    <property type="entry name" value="PEP_carboxykinase_GTP"/>
</dbReference>
<evidence type="ECO:0000256" key="9">
    <source>
        <dbReference type="ARBA" id="ARBA00023239"/>
    </source>
</evidence>
<feature type="non-terminal residue" evidence="13">
    <location>
        <position position="825"/>
    </location>
</feature>
<dbReference type="GO" id="GO:0033993">
    <property type="term" value="P:response to lipid"/>
    <property type="evidence" value="ECO:0007669"/>
    <property type="project" value="TreeGrafter"/>
</dbReference>
<dbReference type="SUPFAM" id="SSF68923">
    <property type="entry name" value="PEP carboxykinase N-terminal domain"/>
    <property type="match status" value="1"/>
</dbReference>
<dbReference type="InterPro" id="IPR035077">
    <property type="entry name" value="PEP_carboxykinase_GTP_C"/>
</dbReference>
<keyword evidence="14" id="KW-1185">Reference proteome</keyword>
<dbReference type="GO" id="GO:0005525">
    <property type="term" value="F:GTP binding"/>
    <property type="evidence" value="ECO:0007669"/>
    <property type="project" value="UniProtKB-KW"/>
</dbReference>
<keyword evidence="4" id="KW-0479">Metal-binding</keyword>
<feature type="compositionally biased region" description="Low complexity" evidence="10">
    <location>
        <begin position="515"/>
        <end position="532"/>
    </location>
</feature>
<protein>
    <recommendedName>
        <fullName evidence="3">phosphoenolpyruvate carboxykinase (GTP)</fullName>
        <ecNumber evidence="3">4.1.1.32</ecNumber>
    </recommendedName>
</protein>
<feature type="compositionally biased region" description="Basic and acidic residues" evidence="10">
    <location>
        <begin position="664"/>
        <end position="690"/>
    </location>
</feature>
<feature type="region of interest" description="Disordered" evidence="10">
    <location>
        <begin position="515"/>
        <end position="535"/>
    </location>
</feature>
<feature type="non-terminal residue" evidence="13">
    <location>
        <position position="1"/>
    </location>
</feature>
<feature type="domain" description="Phosphoenolpyruvate carboxykinase GTP-utilising N-terminal" evidence="12">
    <location>
        <begin position="32"/>
        <end position="257"/>
    </location>
</feature>
<accession>A0AAV5WQJ7</accession>
<keyword evidence="9" id="KW-0456">Lyase</keyword>
<gene>
    <name evidence="13" type="ORF">PFISCL1PPCAC_23830</name>
</gene>
<dbReference type="GO" id="GO:0046327">
    <property type="term" value="P:glycerol biosynthetic process from pyruvate"/>
    <property type="evidence" value="ECO:0007669"/>
    <property type="project" value="TreeGrafter"/>
</dbReference>
<dbReference type="Gene3D" id="3.40.449.10">
    <property type="entry name" value="Phosphoenolpyruvate Carboxykinase, domain 1"/>
    <property type="match status" value="1"/>
</dbReference>
<dbReference type="PANTHER" id="PTHR11561">
    <property type="entry name" value="PHOSPHOENOLPYRUVATE CARBOXYKINASE"/>
    <property type="match status" value="1"/>
</dbReference>
<name>A0AAV5WQJ7_9BILA</name>
<reference evidence="13" key="1">
    <citation type="submission" date="2023-10" db="EMBL/GenBank/DDBJ databases">
        <title>Genome assembly of Pristionchus species.</title>
        <authorList>
            <person name="Yoshida K."/>
            <person name="Sommer R.J."/>
        </authorList>
    </citation>
    <scope>NUCLEOTIDE SEQUENCE</scope>
    <source>
        <strain evidence="13">RS5133</strain>
    </source>
</reference>
<keyword evidence="8" id="KW-0464">Manganese</keyword>
<dbReference type="Pfam" id="PF00821">
    <property type="entry name" value="PEPCK_GTP"/>
    <property type="match status" value="1"/>
</dbReference>
<evidence type="ECO:0000256" key="3">
    <source>
        <dbReference type="ARBA" id="ARBA00012306"/>
    </source>
</evidence>
<dbReference type="EMBL" id="BTSY01000006">
    <property type="protein sequence ID" value="GMT32533.1"/>
    <property type="molecule type" value="Genomic_DNA"/>
</dbReference>
<dbReference type="InterPro" id="IPR008210">
    <property type="entry name" value="PEP_carboxykinase_N"/>
</dbReference>
<dbReference type="GO" id="GO:0071333">
    <property type="term" value="P:cellular response to glucose stimulus"/>
    <property type="evidence" value="ECO:0007669"/>
    <property type="project" value="TreeGrafter"/>
</dbReference>
<evidence type="ECO:0000256" key="8">
    <source>
        <dbReference type="ARBA" id="ARBA00023211"/>
    </source>
</evidence>
<dbReference type="Gene3D" id="2.170.8.10">
    <property type="entry name" value="Phosphoenolpyruvate Carboxykinase, domain 2"/>
    <property type="match status" value="1"/>
</dbReference>
<dbReference type="PANTHER" id="PTHR11561:SF16">
    <property type="entry name" value="PHOSPHOENOLPYRUVATE CARBOXYKINASE (GTP)"/>
    <property type="match status" value="1"/>
</dbReference>
<comment type="similarity">
    <text evidence="2">Belongs to the phosphoenolpyruvate carboxykinase [GTP] family.</text>
</comment>